<feature type="non-terminal residue" evidence="1">
    <location>
        <position position="1"/>
    </location>
</feature>
<reference evidence="1" key="1">
    <citation type="submission" date="2021-06" db="EMBL/GenBank/DDBJ databases">
        <authorList>
            <person name="Kallberg Y."/>
            <person name="Tangrot J."/>
            <person name="Rosling A."/>
        </authorList>
    </citation>
    <scope>NUCLEOTIDE SEQUENCE</scope>
    <source>
        <strain evidence="1">28 12/20/2015</strain>
    </source>
</reference>
<keyword evidence="2" id="KW-1185">Reference proteome</keyword>
<protein>
    <submittedName>
        <fullName evidence="1">13053_t:CDS:1</fullName>
    </submittedName>
</protein>
<dbReference type="EMBL" id="CAJVPW010031148">
    <property type="protein sequence ID" value="CAG8725808.1"/>
    <property type="molecule type" value="Genomic_DNA"/>
</dbReference>
<sequence length="168" mass="18905">DSSMTTPPKVFLKSMLNTMRSASKDLNTKFEQLASEKLITDEDSSRVQRMLYTFMRDHASKFFEVEKILNDIVKMNEKILEKHASVKILVEQKYSHIPSMSNRIISVINAKADYEAAQAALSMISSFAGGLERRCQGLASSSDELAAISDSVSNSNQIIKQKQEDWGY</sequence>
<organism evidence="1 2">
    <name type="scientific">Cetraspora pellucida</name>
    <dbReference type="NCBI Taxonomy" id="1433469"/>
    <lineage>
        <taxon>Eukaryota</taxon>
        <taxon>Fungi</taxon>
        <taxon>Fungi incertae sedis</taxon>
        <taxon>Mucoromycota</taxon>
        <taxon>Glomeromycotina</taxon>
        <taxon>Glomeromycetes</taxon>
        <taxon>Diversisporales</taxon>
        <taxon>Gigasporaceae</taxon>
        <taxon>Cetraspora</taxon>
    </lineage>
</organism>
<evidence type="ECO:0000313" key="2">
    <source>
        <dbReference type="Proteomes" id="UP000789366"/>
    </source>
</evidence>
<gene>
    <name evidence="1" type="ORF">SPELUC_LOCUS12750</name>
</gene>
<evidence type="ECO:0000313" key="1">
    <source>
        <dbReference type="EMBL" id="CAG8725808.1"/>
    </source>
</evidence>
<comment type="caution">
    <text evidence="1">The sequence shown here is derived from an EMBL/GenBank/DDBJ whole genome shotgun (WGS) entry which is preliminary data.</text>
</comment>
<proteinExistence type="predicted"/>
<accession>A0ACA9PUS1</accession>
<dbReference type="Proteomes" id="UP000789366">
    <property type="component" value="Unassembled WGS sequence"/>
</dbReference>
<name>A0ACA9PUS1_9GLOM</name>